<keyword evidence="2" id="KW-1185">Reference proteome</keyword>
<proteinExistence type="predicted"/>
<dbReference type="RefSeq" id="WP_377758880.1">
    <property type="nucleotide sequence ID" value="NZ_JBHRXY010000001.1"/>
</dbReference>
<comment type="caution">
    <text evidence="1">The sequence shown here is derived from an EMBL/GenBank/DDBJ whole genome shotgun (WGS) entry which is preliminary data.</text>
</comment>
<sequence length="101" mass="9677">RGAATASGDQGAATASGYQGAATASGTWGAATASGDQGAATASGYLGMVQGKAGNALFAVERKAWGGPIVSVACGIVGKDGIDPDTWYQAKDGKLVKGGAL</sequence>
<evidence type="ECO:0000313" key="2">
    <source>
        <dbReference type="Proteomes" id="UP001595539"/>
    </source>
</evidence>
<feature type="non-terminal residue" evidence="1">
    <location>
        <position position="1"/>
    </location>
</feature>
<name>A0ABV7TZW5_9RHOB</name>
<dbReference type="EMBL" id="JBHRXY010000001">
    <property type="protein sequence ID" value="MFC3628248.1"/>
    <property type="molecule type" value="Genomic_DNA"/>
</dbReference>
<evidence type="ECO:0000313" key="1">
    <source>
        <dbReference type="EMBL" id="MFC3628248.1"/>
    </source>
</evidence>
<reference evidence="2" key="1">
    <citation type="journal article" date="2019" name="Int. J. Syst. Evol. Microbiol.">
        <title>The Global Catalogue of Microorganisms (GCM) 10K type strain sequencing project: providing services to taxonomists for standard genome sequencing and annotation.</title>
        <authorList>
            <consortium name="The Broad Institute Genomics Platform"/>
            <consortium name="The Broad Institute Genome Sequencing Center for Infectious Disease"/>
            <person name="Wu L."/>
            <person name="Ma J."/>
        </authorList>
    </citation>
    <scope>NUCLEOTIDE SEQUENCE [LARGE SCALE GENOMIC DNA]</scope>
    <source>
        <strain evidence="2">KCTC 42473</strain>
    </source>
</reference>
<accession>A0ABV7TZW5</accession>
<organism evidence="1 2">
    <name type="scientific">Paracoccus angustae</name>
    <dbReference type="NCBI Taxonomy" id="1671480"/>
    <lineage>
        <taxon>Bacteria</taxon>
        <taxon>Pseudomonadati</taxon>
        <taxon>Pseudomonadota</taxon>
        <taxon>Alphaproteobacteria</taxon>
        <taxon>Rhodobacterales</taxon>
        <taxon>Paracoccaceae</taxon>
        <taxon>Paracoccus</taxon>
    </lineage>
</organism>
<protein>
    <submittedName>
        <fullName evidence="1">Uncharacterized protein</fullName>
    </submittedName>
</protein>
<dbReference type="Proteomes" id="UP001595539">
    <property type="component" value="Unassembled WGS sequence"/>
</dbReference>
<gene>
    <name evidence="1" type="ORF">ACFOM8_02175</name>
</gene>